<evidence type="ECO:0000256" key="1">
    <source>
        <dbReference type="ARBA" id="ARBA00004651"/>
    </source>
</evidence>
<evidence type="ECO:0000256" key="5">
    <source>
        <dbReference type="ARBA" id="ARBA00022989"/>
    </source>
</evidence>
<keyword evidence="3" id="KW-1003">Cell membrane</keyword>
<dbReference type="CDD" id="cd06261">
    <property type="entry name" value="TM_PBP2"/>
    <property type="match status" value="2"/>
</dbReference>
<evidence type="ECO:0000256" key="8">
    <source>
        <dbReference type="SAM" id="MobiDB-lite"/>
    </source>
</evidence>
<sequence>MTTAAVSRASLVPRPAPPVSTIVSYAVIVVILGLGVWSFIGLDFSPKGLETVGPNVARFLDMATPLQWPGWEVSGARQPDGSTVFTTSFVGFAPIWDMVLTVAITLALVIAGTALAAVLSVPVAYGAARNTTPNGAVLAVCRGIGVIARAIPDIVFVVFFAFLWFGSGTLPAIVAIGLHSVGMISKMFADAIEQIDEGPRLAIRAAGGSRAQEFWAGVVPQALPAWIAVALHRADINLRGTVILGVVGVVGIGYELDDALHAGPAGMRRVVPLVVIIIALCILFEIVSSTIRARLLNVAPTGKRARRGSARGAARRTATSAEAPRQDPARALPAAPPAAASAPDRDARLAAAMRRPWDRERVSTTVWIWAGVAIVVAAFVYAAPDVARVLTPTWDQIVNPEQDRALWPLTFGSNGWTEVLDAVTRTLQIAFAATLLATIISAVVGPLSARNVAPNGTVRNLFRGIALVVRSIPDLVVAILFIIAAGMGPQAATLALGIGGVGLLAKLIGDSMEEVPNGPERALSAGGSTRTQVFFSSTVPLSVPALVSHLMYLLEQNIRSATLLGVVGAGGIGFLLLNALQGRHFDQVLAYVLVVIAMVVVVESLSVLIRRAVK</sequence>
<evidence type="ECO:0000256" key="7">
    <source>
        <dbReference type="RuleBase" id="RU363032"/>
    </source>
</evidence>
<evidence type="ECO:0000256" key="6">
    <source>
        <dbReference type="ARBA" id="ARBA00023136"/>
    </source>
</evidence>
<keyword evidence="11" id="KW-1185">Reference proteome</keyword>
<evidence type="ECO:0000313" key="11">
    <source>
        <dbReference type="Proteomes" id="UP000680132"/>
    </source>
</evidence>
<dbReference type="RefSeq" id="WP_208505000.1">
    <property type="nucleotide sequence ID" value="NZ_JAGFOA010000007.1"/>
</dbReference>
<dbReference type="SUPFAM" id="SSF161098">
    <property type="entry name" value="MetI-like"/>
    <property type="match status" value="2"/>
</dbReference>
<dbReference type="Gene3D" id="1.10.3720.10">
    <property type="entry name" value="MetI-like"/>
    <property type="match status" value="2"/>
</dbReference>
<gene>
    <name evidence="10" type="ORF">J5V96_15360</name>
</gene>
<dbReference type="Proteomes" id="UP000680132">
    <property type="component" value="Unassembled WGS sequence"/>
</dbReference>
<dbReference type="PROSITE" id="PS50928">
    <property type="entry name" value="ABC_TM1"/>
    <property type="match status" value="2"/>
</dbReference>
<keyword evidence="5 7" id="KW-1133">Transmembrane helix</keyword>
<dbReference type="AlphaFoldDB" id="A0A939TP37"/>
<dbReference type="EMBL" id="JAGFOA010000007">
    <property type="protein sequence ID" value="MBO3664873.1"/>
    <property type="molecule type" value="Genomic_DNA"/>
</dbReference>
<feature type="transmembrane region" description="Helical" evidence="7">
    <location>
        <begin position="429"/>
        <end position="449"/>
    </location>
</feature>
<evidence type="ECO:0000256" key="2">
    <source>
        <dbReference type="ARBA" id="ARBA00022448"/>
    </source>
</evidence>
<feature type="transmembrane region" description="Helical" evidence="7">
    <location>
        <begin position="461"/>
        <end position="487"/>
    </location>
</feature>
<dbReference type="GO" id="GO:0055085">
    <property type="term" value="P:transmembrane transport"/>
    <property type="evidence" value="ECO:0007669"/>
    <property type="project" value="InterPro"/>
</dbReference>
<comment type="subcellular location">
    <subcellularLocation>
        <location evidence="1 7">Cell membrane</location>
        <topology evidence="1 7">Multi-pass membrane protein</topology>
    </subcellularLocation>
</comment>
<dbReference type="InterPro" id="IPR035906">
    <property type="entry name" value="MetI-like_sf"/>
</dbReference>
<evidence type="ECO:0000256" key="3">
    <source>
        <dbReference type="ARBA" id="ARBA00022475"/>
    </source>
</evidence>
<feature type="transmembrane region" description="Helical" evidence="7">
    <location>
        <begin position="22"/>
        <end position="40"/>
    </location>
</feature>
<keyword evidence="6 7" id="KW-0472">Membrane</keyword>
<feature type="transmembrane region" description="Helical" evidence="7">
    <location>
        <begin position="362"/>
        <end position="383"/>
    </location>
</feature>
<feature type="transmembrane region" description="Helical" evidence="7">
    <location>
        <begin position="98"/>
        <end position="125"/>
    </location>
</feature>
<dbReference type="Pfam" id="PF00528">
    <property type="entry name" value="BPD_transp_1"/>
    <property type="match status" value="2"/>
</dbReference>
<dbReference type="GO" id="GO:0005886">
    <property type="term" value="C:plasma membrane"/>
    <property type="evidence" value="ECO:0007669"/>
    <property type="project" value="UniProtKB-SubCell"/>
</dbReference>
<evidence type="ECO:0000259" key="9">
    <source>
        <dbReference type="PROSITE" id="PS50928"/>
    </source>
</evidence>
<reference evidence="10" key="1">
    <citation type="submission" date="2021-03" db="EMBL/GenBank/DDBJ databases">
        <title>Microbacterium sp. nov., a novel actinobacterium isolated from cow dung.</title>
        <authorList>
            <person name="Zhang L."/>
        </authorList>
    </citation>
    <scope>NUCLEOTIDE SEQUENCE</scope>
    <source>
        <strain evidence="10">NEAU-LLB</strain>
    </source>
</reference>
<feature type="region of interest" description="Disordered" evidence="8">
    <location>
        <begin position="306"/>
        <end position="345"/>
    </location>
</feature>
<feature type="domain" description="ABC transmembrane type-1" evidence="9">
    <location>
        <begin position="423"/>
        <end position="606"/>
    </location>
</feature>
<keyword evidence="2 7" id="KW-0813">Transport</keyword>
<comment type="similarity">
    <text evidence="7">Belongs to the binding-protein-dependent transport system permease family.</text>
</comment>
<accession>A0A939TP37</accession>
<evidence type="ECO:0000313" key="10">
    <source>
        <dbReference type="EMBL" id="MBO3664873.1"/>
    </source>
</evidence>
<feature type="compositionally biased region" description="Low complexity" evidence="8">
    <location>
        <begin position="310"/>
        <end position="323"/>
    </location>
</feature>
<organism evidence="10 11">
    <name type="scientific">Microbacterium stercoris</name>
    <dbReference type="NCBI Taxonomy" id="2820289"/>
    <lineage>
        <taxon>Bacteria</taxon>
        <taxon>Bacillati</taxon>
        <taxon>Actinomycetota</taxon>
        <taxon>Actinomycetes</taxon>
        <taxon>Micrococcales</taxon>
        <taxon>Microbacteriaceae</taxon>
        <taxon>Microbacterium</taxon>
    </lineage>
</organism>
<feature type="domain" description="ABC transmembrane type-1" evidence="9">
    <location>
        <begin position="102"/>
        <end position="288"/>
    </location>
</feature>
<feature type="compositionally biased region" description="Low complexity" evidence="8">
    <location>
        <begin position="329"/>
        <end position="342"/>
    </location>
</feature>
<comment type="caution">
    <text evidence="10">The sequence shown here is derived from an EMBL/GenBank/DDBJ whole genome shotgun (WGS) entry which is preliminary data.</text>
</comment>
<feature type="transmembrane region" description="Helical" evidence="7">
    <location>
        <begin position="588"/>
        <end position="609"/>
    </location>
</feature>
<name>A0A939TP37_9MICO</name>
<protein>
    <submittedName>
        <fullName evidence="10">ABC transporter permease subunit</fullName>
    </submittedName>
</protein>
<keyword evidence="4 7" id="KW-0812">Transmembrane</keyword>
<feature type="transmembrane region" description="Helical" evidence="7">
    <location>
        <begin position="266"/>
        <end position="287"/>
    </location>
</feature>
<feature type="transmembrane region" description="Helical" evidence="7">
    <location>
        <begin position="561"/>
        <end position="582"/>
    </location>
</feature>
<dbReference type="InterPro" id="IPR000515">
    <property type="entry name" value="MetI-like"/>
</dbReference>
<proteinExistence type="inferred from homology"/>
<feature type="transmembrane region" description="Helical" evidence="7">
    <location>
        <begin position="533"/>
        <end position="554"/>
    </location>
</feature>
<evidence type="ECO:0000256" key="4">
    <source>
        <dbReference type="ARBA" id="ARBA00022692"/>
    </source>
</evidence>
<feature type="transmembrane region" description="Helical" evidence="7">
    <location>
        <begin position="236"/>
        <end position="254"/>
    </location>
</feature>
<dbReference type="PANTHER" id="PTHR30043:SF1">
    <property type="entry name" value="ABC TRANSPORT SYSTEM PERMEASE PROTEIN P69"/>
    <property type="match status" value="1"/>
</dbReference>
<dbReference type="PANTHER" id="PTHR30043">
    <property type="entry name" value="PHOSPHONATES TRANSPORT SYSTEM PERMEASE PROTEIN"/>
    <property type="match status" value="1"/>
</dbReference>
<feature type="transmembrane region" description="Helical" evidence="7">
    <location>
        <begin position="154"/>
        <end position="178"/>
    </location>
</feature>